<evidence type="ECO:0000313" key="3">
    <source>
        <dbReference type="RefSeq" id="XP_033582393.1"/>
    </source>
</evidence>
<accession>A0A6A6Z3W6</accession>
<dbReference type="OrthoDB" id="5422698at2759"/>
<reference evidence="1 3" key="1">
    <citation type="journal article" date="2020" name="Stud. Mycol.">
        <title>101 Dothideomycetes genomes: a test case for predicting lifestyles and emergence of pathogens.</title>
        <authorList>
            <person name="Haridas S."/>
            <person name="Albert R."/>
            <person name="Binder M."/>
            <person name="Bloem J."/>
            <person name="Labutti K."/>
            <person name="Salamov A."/>
            <person name="Andreopoulos B."/>
            <person name="Baker S."/>
            <person name="Barry K."/>
            <person name="Bills G."/>
            <person name="Bluhm B."/>
            <person name="Cannon C."/>
            <person name="Castanera R."/>
            <person name="Culley D."/>
            <person name="Daum C."/>
            <person name="Ezra D."/>
            <person name="Gonzalez J."/>
            <person name="Henrissat B."/>
            <person name="Kuo A."/>
            <person name="Liang C."/>
            <person name="Lipzen A."/>
            <person name="Lutzoni F."/>
            <person name="Magnuson J."/>
            <person name="Mondo S."/>
            <person name="Nolan M."/>
            <person name="Ohm R."/>
            <person name="Pangilinan J."/>
            <person name="Park H.-J."/>
            <person name="Ramirez L."/>
            <person name="Alfaro M."/>
            <person name="Sun H."/>
            <person name="Tritt A."/>
            <person name="Yoshinaga Y."/>
            <person name="Zwiers L.-H."/>
            <person name="Turgeon B."/>
            <person name="Goodwin S."/>
            <person name="Spatafora J."/>
            <person name="Crous P."/>
            <person name="Grigoriev I."/>
        </authorList>
    </citation>
    <scope>NUCLEOTIDE SEQUENCE</scope>
    <source>
        <strain evidence="1 3">CBS 304.34</strain>
    </source>
</reference>
<reference evidence="3" key="2">
    <citation type="submission" date="2020-04" db="EMBL/GenBank/DDBJ databases">
        <authorList>
            <consortium name="NCBI Genome Project"/>
        </authorList>
    </citation>
    <scope>NUCLEOTIDE SEQUENCE</scope>
    <source>
        <strain evidence="3">CBS 304.34</strain>
    </source>
</reference>
<reference evidence="3" key="3">
    <citation type="submission" date="2025-04" db="UniProtKB">
        <authorList>
            <consortium name="RefSeq"/>
        </authorList>
    </citation>
    <scope>IDENTIFICATION</scope>
    <source>
        <strain evidence="3">CBS 304.34</strain>
    </source>
</reference>
<organism evidence="1">
    <name type="scientific">Mytilinidion resinicola</name>
    <dbReference type="NCBI Taxonomy" id="574789"/>
    <lineage>
        <taxon>Eukaryota</taxon>
        <taxon>Fungi</taxon>
        <taxon>Dikarya</taxon>
        <taxon>Ascomycota</taxon>
        <taxon>Pezizomycotina</taxon>
        <taxon>Dothideomycetes</taxon>
        <taxon>Pleosporomycetidae</taxon>
        <taxon>Mytilinidiales</taxon>
        <taxon>Mytilinidiaceae</taxon>
        <taxon>Mytilinidion</taxon>
    </lineage>
</organism>
<proteinExistence type="predicted"/>
<evidence type="ECO:0000313" key="1">
    <source>
        <dbReference type="EMBL" id="KAF2815429.1"/>
    </source>
</evidence>
<dbReference type="Proteomes" id="UP000504636">
    <property type="component" value="Unplaced"/>
</dbReference>
<keyword evidence="2" id="KW-1185">Reference proteome</keyword>
<name>A0A6A6Z3W6_9PEZI</name>
<dbReference type="RefSeq" id="XP_033582393.1">
    <property type="nucleotide sequence ID" value="XM_033727670.1"/>
</dbReference>
<dbReference type="EMBL" id="MU003694">
    <property type="protein sequence ID" value="KAF2815429.1"/>
    <property type="molecule type" value="Genomic_DNA"/>
</dbReference>
<dbReference type="GeneID" id="54468563"/>
<protein>
    <submittedName>
        <fullName evidence="1 3">Uncharacterized protein</fullName>
    </submittedName>
</protein>
<dbReference type="AlphaFoldDB" id="A0A6A6Z3W6"/>
<evidence type="ECO:0000313" key="2">
    <source>
        <dbReference type="Proteomes" id="UP000504636"/>
    </source>
</evidence>
<gene>
    <name evidence="1 3" type="ORF">BDZ99DRAFT_567270</name>
</gene>
<sequence length="154" mass="17322">MARERVPGDNPAYYTGPKKANQLFDISNFQMAPNPPTRNKRVFFWLESYIPALPGLENATLLTKMKAPDRPDIIETEAKISNFKAVVVRRDLVYGGPLKEDGNEMLADFWLWGPAIHTGNHMCEAVAKLPNDCQDALSVLILRIVIVLRIAIVF</sequence>